<dbReference type="Pfam" id="PF08447">
    <property type="entry name" value="PAS_3"/>
    <property type="match status" value="1"/>
</dbReference>
<dbReference type="InterPro" id="IPR013655">
    <property type="entry name" value="PAS_fold_3"/>
</dbReference>
<dbReference type="GO" id="GO:0006355">
    <property type="term" value="P:regulation of DNA-templated transcription"/>
    <property type="evidence" value="ECO:0007669"/>
    <property type="project" value="InterPro"/>
</dbReference>
<dbReference type="PRINTS" id="PR00344">
    <property type="entry name" value="BCTRLSENSOR"/>
</dbReference>
<dbReference type="EMBL" id="CP045875">
    <property type="protein sequence ID" value="QGG46370.1"/>
    <property type="molecule type" value="Genomic_DNA"/>
</dbReference>
<dbReference type="SUPFAM" id="SSF55874">
    <property type="entry name" value="ATPase domain of HSP90 chaperone/DNA topoisomerase II/histidine kinase"/>
    <property type="match status" value="1"/>
</dbReference>
<dbReference type="InterPro" id="IPR036097">
    <property type="entry name" value="HisK_dim/P_sf"/>
</dbReference>
<protein>
    <recommendedName>
        <fullName evidence="2">histidine kinase</fullName>
        <ecNumber evidence="2">2.7.13.3</ecNumber>
    </recommendedName>
</protein>
<dbReference type="Pfam" id="PF02518">
    <property type="entry name" value="HATPase_c"/>
    <property type="match status" value="1"/>
</dbReference>
<dbReference type="SMART" id="SM00091">
    <property type="entry name" value="PAS"/>
    <property type="match status" value="2"/>
</dbReference>
<dbReference type="InterPro" id="IPR003661">
    <property type="entry name" value="HisK_dim/P_dom"/>
</dbReference>
<dbReference type="PANTHER" id="PTHR43065">
    <property type="entry name" value="SENSOR HISTIDINE KINASE"/>
    <property type="match status" value="1"/>
</dbReference>
<dbReference type="InterPro" id="IPR004358">
    <property type="entry name" value="Sig_transdc_His_kin-like_C"/>
</dbReference>
<keyword evidence="8" id="KW-0902">Two-component regulatory system</keyword>
<dbReference type="GO" id="GO:0000155">
    <property type="term" value="F:phosphorelay sensor kinase activity"/>
    <property type="evidence" value="ECO:0007669"/>
    <property type="project" value="InterPro"/>
</dbReference>
<name>A0A5Q2N1Z6_9FIRM</name>
<accession>A0A5Q2N1Z6</accession>
<dbReference type="Gene3D" id="3.30.450.20">
    <property type="entry name" value="PAS domain"/>
    <property type="match status" value="2"/>
</dbReference>
<reference evidence="14" key="1">
    <citation type="submission" date="2019-11" db="EMBL/GenBank/DDBJ databases">
        <title>Genome sequence of Heliorestis convoluta strain HH, an alkaliphilic and minimalistic phototrophic bacterium from a soda lake in Egypt.</title>
        <authorList>
            <person name="Dewey E.D."/>
            <person name="Stokes L.M."/>
            <person name="Burchell B.M."/>
            <person name="Shaffer K.N."/>
            <person name="Huntington A.M."/>
            <person name="Baker J.M."/>
            <person name="Nadendla S."/>
            <person name="Giglio M.G."/>
            <person name="Touchman J.W."/>
            <person name="Blankenship R.E."/>
            <person name="Madigan M.T."/>
            <person name="Sattley W.M."/>
        </authorList>
    </citation>
    <scope>NUCLEOTIDE SEQUENCE [LARGE SCALE GENOMIC DNA]</scope>
    <source>
        <strain evidence="14">HH</strain>
    </source>
</reference>
<evidence type="ECO:0000256" key="3">
    <source>
        <dbReference type="ARBA" id="ARBA00022553"/>
    </source>
</evidence>
<dbReference type="InterPro" id="IPR000014">
    <property type="entry name" value="PAS"/>
</dbReference>
<dbReference type="Pfam" id="PF00512">
    <property type="entry name" value="HisKA"/>
    <property type="match status" value="1"/>
</dbReference>
<dbReference type="InterPro" id="IPR036890">
    <property type="entry name" value="HATPase_C_sf"/>
</dbReference>
<dbReference type="Proteomes" id="UP000366051">
    <property type="component" value="Chromosome"/>
</dbReference>
<evidence type="ECO:0000259" key="12">
    <source>
        <dbReference type="PROSITE" id="PS50113"/>
    </source>
</evidence>
<dbReference type="PROSITE" id="PS50112">
    <property type="entry name" value="PAS"/>
    <property type="match status" value="2"/>
</dbReference>
<evidence type="ECO:0000256" key="2">
    <source>
        <dbReference type="ARBA" id="ARBA00012438"/>
    </source>
</evidence>
<dbReference type="GO" id="GO:0005524">
    <property type="term" value="F:ATP binding"/>
    <property type="evidence" value="ECO:0007669"/>
    <property type="project" value="UniProtKB-KW"/>
</dbReference>
<dbReference type="EC" id="2.7.13.3" evidence="2"/>
<dbReference type="PROSITE" id="PS50109">
    <property type="entry name" value="HIS_KIN"/>
    <property type="match status" value="1"/>
</dbReference>
<dbReference type="KEGG" id="hcv:FTV88_0191"/>
<keyword evidence="6" id="KW-0418">Kinase</keyword>
<evidence type="ECO:0000256" key="4">
    <source>
        <dbReference type="ARBA" id="ARBA00022679"/>
    </source>
</evidence>
<dbReference type="Pfam" id="PF00989">
    <property type="entry name" value="PAS"/>
    <property type="match status" value="1"/>
</dbReference>
<feature type="domain" description="PAS" evidence="11">
    <location>
        <begin position="36"/>
        <end position="85"/>
    </location>
</feature>
<evidence type="ECO:0000256" key="7">
    <source>
        <dbReference type="ARBA" id="ARBA00022840"/>
    </source>
</evidence>
<evidence type="ECO:0000256" key="6">
    <source>
        <dbReference type="ARBA" id="ARBA00022777"/>
    </source>
</evidence>
<dbReference type="AlphaFoldDB" id="A0A5Q2N1Z6"/>
<dbReference type="Gene3D" id="1.10.287.130">
    <property type="match status" value="1"/>
</dbReference>
<feature type="domain" description="Histidine kinase" evidence="10">
    <location>
        <begin position="273"/>
        <end position="477"/>
    </location>
</feature>
<proteinExistence type="predicted"/>
<dbReference type="RefSeq" id="WP_153723958.1">
    <property type="nucleotide sequence ID" value="NZ_CP045875.1"/>
</dbReference>
<keyword evidence="7" id="KW-0067">ATP-binding</keyword>
<evidence type="ECO:0000313" key="14">
    <source>
        <dbReference type="Proteomes" id="UP000366051"/>
    </source>
</evidence>
<evidence type="ECO:0000259" key="11">
    <source>
        <dbReference type="PROSITE" id="PS50112"/>
    </source>
</evidence>
<feature type="domain" description="PAC" evidence="12">
    <location>
        <begin position="208"/>
        <end position="260"/>
    </location>
</feature>
<keyword evidence="3" id="KW-0597">Phosphoprotein</keyword>
<evidence type="ECO:0000256" key="1">
    <source>
        <dbReference type="ARBA" id="ARBA00000085"/>
    </source>
</evidence>
<feature type="domain" description="PAS" evidence="11">
    <location>
        <begin position="135"/>
        <end position="205"/>
    </location>
</feature>
<keyword evidence="14" id="KW-1185">Reference proteome</keyword>
<dbReference type="SMART" id="SM00388">
    <property type="entry name" value="HisKA"/>
    <property type="match status" value="1"/>
</dbReference>
<evidence type="ECO:0000256" key="5">
    <source>
        <dbReference type="ARBA" id="ARBA00022741"/>
    </source>
</evidence>
<evidence type="ECO:0000256" key="9">
    <source>
        <dbReference type="SAM" id="Coils"/>
    </source>
</evidence>
<comment type="catalytic activity">
    <reaction evidence="1">
        <text>ATP + protein L-histidine = ADP + protein N-phospho-L-histidine.</text>
        <dbReference type="EC" id="2.7.13.3"/>
    </reaction>
</comment>
<dbReference type="SUPFAM" id="SSF47384">
    <property type="entry name" value="Homodimeric domain of signal transducing histidine kinase"/>
    <property type="match status" value="1"/>
</dbReference>
<feature type="coiled-coil region" evidence="9">
    <location>
        <begin position="244"/>
        <end position="271"/>
    </location>
</feature>
<dbReference type="SMART" id="SM00086">
    <property type="entry name" value="PAC"/>
    <property type="match status" value="2"/>
</dbReference>
<dbReference type="InterPro" id="IPR003594">
    <property type="entry name" value="HATPase_dom"/>
</dbReference>
<dbReference type="Gene3D" id="3.30.565.10">
    <property type="entry name" value="Histidine kinase-like ATPase, C-terminal domain"/>
    <property type="match status" value="1"/>
</dbReference>
<dbReference type="InterPro" id="IPR013767">
    <property type="entry name" value="PAS_fold"/>
</dbReference>
<sequence length="478" mass="54857">MSTSIKWRKIKRNISKNNKIRFFDLSFDLLCITGFDGYLKQVNPAFCRIVGYTEEELLSRPYIEFLHKEDQSKIKNYDFNSYDKETMQLPHMEVRYICKDGTYKWIAWTATIDINEELIYGVGRDITDKKTLEKTNMELNSIVEASTDAIIVIDRDGIIQSWNGGAEKLFGYSQSEIIGQPIQVFAPEEKKEECDKIVQKVLDKGAFEHFETIRLKKNGQRVQVFNIVTPIKDKEGNVTGIIALIRDNTEKKQLENEIAHLDRLNVVAQMAAGIGHEIRNPLMSVRGFLQLLGRQEEYQKDKDYFHLMIDELDRANAIITEFLAMTKRKPSNPERGNLSKVIEELLPLLQAEAINNNKWIVKQLEPVHDLVFDNKEIRQLLYNLVLNGLEAMETGKKLTIRTYMEDAEVVLAVQDEGKGMPAEVLERLGTPFLTTKENGTGLGLALVFRIARQHKARVFVNSGPSGTIFHIRFPTHSF</sequence>
<keyword evidence="4" id="KW-0808">Transferase</keyword>
<dbReference type="SMART" id="SM00387">
    <property type="entry name" value="HATPase_c"/>
    <property type="match status" value="1"/>
</dbReference>
<gene>
    <name evidence="13" type="ORF">FTV88_0191</name>
</gene>
<dbReference type="CDD" id="cd00082">
    <property type="entry name" value="HisKA"/>
    <property type="match status" value="1"/>
</dbReference>
<keyword evidence="9" id="KW-0175">Coiled coil</keyword>
<dbReference type="InterPro" id="IPR001610">
    <property type="entry name" value="PAC"/>
</dbReference>
<dbReference type="InterPro" id="IPR000700">
    <property type="entry name" value="PAS-assoc_C"/>
</dbReference>
<feature type="domain" description="PAC" evidence="12">
    <location>
        <begin position="90"/>
        <end position="138"/>
    </location>
</feature>
<dbReference type="SUPFAM" id="SSF55785">
    <property type="entry name" value="PYP-like sensor domain (PAS domain)"/>
    <property type="match status" value="2"/>
</dbReference>
<organism evidence="13 14">
    <name type="scientific">Heliorestis convoluta</name>
    <dbReference type="NCBI Taxonomy" id="356322"/>
    <lineage>
        <taxon>Bacteria</taxon>
        <taxon>Bacillati</taxon>
        <taxon>Bacillota</taxon>
        <taxon>Clostridia</taxon>
        <taxon>Eubacteriales</taxon>
        <taxon>Heliobacteriaceae</taxon>
        <taxon>Heliorestis</taxon>
    </lineage>
</organism>
<keyword evidence="5" id="KW-0547">Nucleotide-binding</keyword>
<dbReference type="OrthoDB" id="505470at2"/>
<evidence type="ECO:0000259" key="10">
    <source>
        <dbReference type="PROSITE" id="PS50109"/>
    </source>
</evidence>
<evidence type="ECO:0000313" key="13">
    <source>
        <dbReference type="EMBL" id="QGG46370.1"/>
    </source>
</evidence>
<dbReference type="PROSITE" id="PS50113">
    <property type="entry name" value="PAC"/>
    <property type="match status" value="2"/>
</dbReference>
<dbReference type="NCBIfam" id="TIGR00229">
    <property type="entry name" value="sensory_box"/>
    <property type="match status" value="2"/>
</dbReference>
<dbReference type="CDD" id="cd00130">
    <property type="entry name" value="PAS"/>
    <property type="match status" value="2"/>
</dbReference>
<dbReference type="InterPro" id="IPR035965">
    <property type="entry name" value="PAS-like_dom_sf"/>
</dbReference>
<evidence type="ECO:0000256" key="8">
    <source>
        <dbReference type="ARBA" id="ARBA00023012"/>
    </source>
</evidence>
<dbReference type="InterPro" id="IPR005467">
    <property type="entry name" value="His_kinase_dom"/>
</dbReference>
<dbReference type="PANTHER" id="PTHR43065:SF46">
    <property type="entry name" value="C4-DICARBOXYLATE TRANSPORT SENSOR PROTEIN DCTB"/>
    <property type="match status" value="1"/>
</dbReference>